<gene>
    <name evidence="3" type="ORF">NTJ_10424</name>
</gene>
<name>A0ABN7AZK7_9HEMI</name>
<evidence type="ECO:0000256" key="1">
    <source>
        <dbReference type="SAM" id="MobiDB-lite"/>
    </source>
</evidence>
<dbReference type="EMBL" id="AP028916">
    <property type="protein sequence ID" value="BES97610.1"/>
    <property type="molecule type" value="Genomic_DNA"/>
</dbReference>
<dbReference type="Proteomes" id="UP001307889">
    <property type="component" value="Chromosome 8"/>
</dbReference>
<feature type="region of interest" description="Disordered" evidence="1">
    <location>
        <begin position="79"/>
        <end position="102"/>
    </location>
</feature>
<keyword evidence="4" id="KW-1185">Reference proteome</keyword>
<accession>A0ABN7AZK7</accession>
<protein>
    <submittedName>
        <fullName evidence="3">Uncharacterized protein</fullName>
    </submittedName>
</protein>
<proteinExistence type="predicted"/>
<evidence type="ECO:0000313" key="4">
    <source>
        <dbReference type="Proteomes" id="UP001307889"/>
    </source>
</evidence>
<evidence type="ECO:0000256" key="2">
    <source>
        <dbReference type="SAM" id="SignalP"/>
    </source>
</evidence>
<evidence type="ECO:0000313" key="3">
    <source>
        <dbReference type="EMBL" id="BES97610.1"/>
    </source>
</evidence>
<feature type="chain" id="PRO_5046451506" evidence="2">
    <location>
        <begin position="19"/>
        <end position="144"/>
    </location>
</feature>
<feature type="signal peptide" evidence="2">
    <location>
        <begin position="1"/>
        <end position="18"/>
    </location>
</feature>
<sequence>MRTLEFLCFVAFAEFVSGGLICNSLERYRPRGFLYRHCPTTTEAGSARNEESTTAPAPIYQLYQTTTEARRIVEIKFDLPTTPRQESQTGKSQEIDSSTTRRTLVNRLSEAVTDLKETKTIINGKVRCPPGFTSDLNGKCKENV</sequence>
<keyword evidence="2" id="KW-0732">Signal</keyword>
<organism evidence="3 4">
    <name type="scientific">Nesidiocoris tenuis</name>
    <dbReference type="NCBI Taxonomy" id="355587"/>
    <lineage>
        <taxon>Eukaryota</taxon>
        <taxon>Metazoa</taxon>
        <taxon>Ecdysozoa</taxon>
        <taxon>Arthropoda</taxon>
        <taxon>Hexapoda</taxon>
        <taxon>Insecta</taxon>
        <taxon>Pterygota</taxon>
        <taxon>Neoptera</taxon>
        <taxon>Paraneoptera</taxon>
        <taxon>Hemiptera</taxon>
        <taxon>Heteroptera</taxon>
        <taxon>Panheteroptera</taxon>
        <taxon>Cimicomorpha</taxon>
        <taxon>Miridae</taxon>
        <taxon>Dicyphina</taxon>
        <taxon>Nesidiocoris</taxon>
    </lineage>
</organism>
<reference evidence="3 4" key="1">
    <citation type="submission" date="2023-09" db="EMBL/GenBank/DDBJ databases">
        <title>Nesidiocoris tenuis whole genome shotgun sequence.</title>
        <authorList>
            <person name="Shibata T."/>
            <person name="Shimoda M."/>
            <person name="Kobayashi T."/>
            <person name="Uehara T."/>
        </authorList>
    </citation>
    <scope>NUCLEOTIDE SEQUENCE [LARGE SCALE GENOMIC DNA]</scope>
    <source>
        <strain evidence="3 4">Japan</strain>
    </source>
</reference>
<feature type="compositionally biased region" description="Polar residues" evidence="1">
    <location>
        <begin position="82"/>
        <end position="102"/>
    </location>
</feature>